<dbReference type="Proteomes" id="UP001359559">
    <property type="component" value="Unassembled WGS sequence"/>
</dbReference>
<gene>
    <name evidence="1" type="ORF">RJT34_19819</name>
</gene>
<protein>
    <submittedName>
        <fullName evidence="1">Uncharacterized protein</fullName>
    </submittedName>
</protein>
<dbReference type="AlphaFoldDB" id="A0AAN9IS17"/>
<sequence>MKEVLNLENNKDKKTTMLNLIQTEVQIEDLPEGEFILVEVDHLGNPMGWEGKTLLNAIGSLVRRHQCAPINYISWKDMPESYIVNMFELIQSKFRFIPKLTEQTREILKDNMSGKWSQFKHDLKSKAYDESKTEEEMISNIPDTRVDPSQFRTLVYHWCSNKGKEISSKNKRNPSHYDDLHCMGTKNLPRLIHEMDELKKYMGEAESSNDIDWKNDIYAKVKGPERRGRVRCLGKLPRQASSSVTSQSSNAEIRLQKLENLFGNLVSVLQTRFSEDSQINSILQAVVQEYSK</sequence>
<evidence type="ECO:0000313" key="2">
    <source>
        <dbReference type="Proteomes" id="UP001359559"/>
    </source>
</evidence>
<dbReference type="PANTHER" id="PTHR33144:SF25">
    <property type="entry name" value="DUF4216 DOMAIN-CONTAINING PROTEIN"/>
    <property type="match status" value="1"/>
</dbReference>
<comment type="caution">
    <text evidence="1">The sequence shown here is derived from an EMBL/GenBank/DDBJ whole genome shotgun (WGS) entry which is preliminary data.</text>
</comment>
<reference evidence="1 2" key="1">
    <citation type="submission" date="2024-01" db="EMBL/GenBank/DDBJ databases">
        <title>The genomes of 5 underutilized Papilionoideae crops provide insights into root nodulation and disease resistance.</title>
        <authorList>
            <person name="Yuan L."/>
        </authorList>
    </citation>
    <scope>NUCLEOTIDE SEQUENCE [LARGE SCALE GENOMIC DNA]</scope>
    <source>
        <strain evidence="1">LY-2023</strain>
        <tissue evidence="1">Leaf</tissue>
    </source>
</reference>
<organism evidence="1 2">
    <name type="scientific">Clitoria ternatea</name>
    <name type="common">Butterfly pea</name>
    <dbReference type="NCBI Taxonomy" id="43366"/>
    <lineage>
        <taxon>Eukaryota</taxon>
        <taxon>Viridiplantae</taxon>
        <taxon>Streptophyta</taxon>
        <taxon>Embryophyta</taxon>
        <taxon>Tracheophyta</taxon>
        <taxon>Spermatophyta</taxon>
        <taxon>Magnoliopsida</taxon>
        <taxon>eudicotyledons</taxon>
        <taxon>Gunneridae</taxon>
        <taxon>Pentapetalae</taxon>
        <taxon>rosids</taxon>
        <taxon>fabids</taxon>
        <taxon>Fabales</taxon>
        <taxon>Fabaceae</taxon>
        <taxon>Papilionoideae</taxon>
        <taxon>50 kb inversion clade</taxon>
        <taxon>NPAAA clade</taxon>
        <taxon>indigoferoid/millettioid clade</taxon>
        <taxon>Phaseoleae</taxon>
        <taxon>Clitoria</taxon>
    </lineage>
</organism>
<evidence type="ECO:0000313" key="1">
    <source>
        <dbReference type="EMBL" id="KAK7285061.1"/>
    </source>
</evidence>
<keyword evidence="2" id="KW-1185">Reference proteome</keyword>
<dbReference type="PANTHER" id="PTHR33144">
    <property type="entry name" value="OS10G0409366 PROTEIN-RELATED"/>
    <property type="match status" value="1"/>
</dbReference>
<proteinExistence type="predicted"/>
<accession>A0AAN9IS17</accession>
<dbReference type="EMBL" id="JAYKXN010000005">
    <property type="protein sequence ID" value="KAK7285061.1"/>
    <property type="molecule type" value="Genomic_DNA"/>
</dbReference>
<name>A0AAN9IS17_CLITE</name>